<protein>
    <submittedName>
        <fullName evidence="2">Uncharacterized protein</fullName>
    </submittedName>
</protein>
<feature type="compositionally biased region" description="Basic and acidic residues" evidence="1">
    <location>
        <begin position="55"/>
        <end position="68"/>
    </location>
</feature>
<feature type="region of interest" description="Disordered" evidence="1">
    <location>
        <begin position="32"/>
        <end position="68"/>
    </location>
</feature>
<accession>A0A162AH97</accession>
<proteinExistence type="predicted"/>
<keyword evidence="4" id="KW-1185">Reference proteome</keyword>
<gene>
    <name evidence="2" type="ORF">DCAR_009807</name>
    <name evidence="3" type="ORF">DCAR_0206644</name>
</gene>
<name>A0A162AH97_DAUCS</name>
<evidence type="ECO:0000313" key="4">
    <source>
        <dbReference type="Proteomes" id="UP000077755"/>
    </source>
</evidence>
<sequence length="68" mass="7015">MTQSTDGENAIAFPSDTIRLISNCIGVELLGDDDEGAGGGEGGGVEVNEYEEGEDKIRGEGVDKGRKG</sequence>
<reference evidence="2" key="1">
    <citation type="journal article" date="2016" name="Nat. Genet.">
        <title>A high-quality carrot genome assembly provides new insights into carotenoid accumulation and asterid genome evolution.</title>
        <authorList>
            <person name="Iorizzo M."/>
            <person name="Ellison S."/>
            <person name="Senalik D."/>
            <person name="Zeng P."/>
            <person name="Satapoomin P."/>
            <person name="Huang J."/>
            <person name="Bowman M."/>
            <person name="Iovene M."/>
            <person name="Sanseverino W."/>
            <person name="Cavagnaro P."/>
            <person name="Yildiz M."/>
            <person name="Macko-Podgorni A."/>
            <person name="Moranska E."/>
            <person name="Grzebelus E."/>
            <person name="Grzebelus D."/>
            <person name="Ashrafi H."/>
            <person name="Zheng Z."/>
            <person name="Cheng S."/>
            <person name="Spooner D."/>
            <person name="Van Deynze A."/>
            <person name="Simon P."/>
        </authorList>
    </citation>
    <scope>NUCLEOTIDE SEQUENCE [LARGE SCALE GENOMIC DNA]</scope>
    <source>
        <tissue evidence="2">Leaf</tissue>
    </source>
</reference>
<dbReference type="EMBL" id="LNRQ01000003">
    <property type="protein sequence ID" value="KZN01053.1"/>
    <property type="molecule type" value="Genomic_DNA"/>
</dbReference>
<organism evidence="2">
    <name type="scientific">Daucus carota subsp. sativus</name>
    <name type="common">Carrot</name>
    <dbReference type="NCBI Taxonomy" id="79200"/>
    <lineage>
        <taxon>Eukaryota</taxon>
        <taxon>Viridiplantae</taxon>
        <taxon>Streptophyta</taxon>
        <taxon>Embryophyta</taxon>
        <taxon>Tracheophyta</taxon>
        <taxon>Spermatophyta</taxon>
        <taxon>Magnoliopsida</taxon>
        <taxon>eudicotyledons</taxon>
        <taxon>Gunneridae</taxon>
        <taxon>Pentapetalae</taxon>
        <taxon>asterids</taxon>
        <taxon>campanulids</taxon>
        <taxon>Apiales</taxon>
        <taxon>Apiaceae</taxon>
        <taxon>Apioideae</taxon>
        <taxon>Scandiceae</taxon>
        <taxon>Daucinae</taxon>
        <taxon>Daucus</taxon>
        <taxon>Daucus sect. Daucus</taxon>
    </lineage>
</organism>
<dbReference type="EMBL" id="CP093344">
    <property type="protein sequence ID" value="WOG87420.1"/>
    <property type="molecule type" value="Genomic_DNA"/>
</dbReference>
<evidence type="ECO:0000313" key="3">
    <source>
        <dbReference type="EMBL" id="WOG87420.1"/>
    </source>
</evidence>
<dbReference type="AlphaFoldDB" id="A0A162AH97"/>
<dbReference type="Proteomes" id="UP000077755">
    <property type="component" value="Chromosome 2"/>
</dbReference>
<reference evidence="3" key="2">
    <citation type="submission" date="2022-03" db="EMBL/GenBank/DDBJ databases">
        <title>Draft title - Genomic analysis of global carrot germplasm unveils the trajectory of domestication and the origin of high carotenoid orange carrot.</title>
        <authorList>
            <person name="Iorizzo M."/>
            <person name="Ellison S."/>
            <person name="Senalik D."/>
            <person name="Macko-Podgorni A."/>
            <person name="Grzebelus D."/>
            <person name="Bostan H."/>
            <person name="Rolling W."/>
            <person name="Curaba J."/>
            <person name="Simon P."/>
        </authorList>
    </citation>
    <scope>NUCLEOTIDE SEQUENCE</scope>
    <source>
        <tissue evidence="3">Leaf</tissue>
    </source>
</reference>
<evidence type="ECO:0000256" key="1">
    <source>
        <dbReference type="SAM" id="MobiDB-lite"/>
    </source>
</evidence>
<dbReference type="Gramene" id="KZN01053">
    <property type="protein sequence ID" value="KZN01053"/>
    <property type="gene ID" value="DCAR_009807"/>
</dbReference>
<evidence type="ECO:0000313" key="2">
    <source>
        <dbReference type="EMBL" id="KZN01053.1"/>
    </source>
</evidence>